<dbReference type="Proteomes" id="UP000243002">
    <property type="component" value="Unassembled WGS sequence"/>
</dbReference>
<protein>
    <recommendedName>
        <fullName evidence="2">o-succinylbenzoate synthase</fullName>
        <ecNumber evidence="2">4.2.1.113</ecNumber>
    </recommendedName>
</protein>
<feature type="domain" description="Mandelate racemase/muconate lactonizing enzyme C-terminal" evidence="3">
    <location>
        <begin position="123"/>
        <end position="222"/>
    </location>
</feature>
<dbReference type="Gene3D" id="3.20.20.120">
    <property type="entry name" value="Enolase-like C-terminal domain"/>
    <property type="match status" value="1"/>
</dbReference>
<dbReference type="NCBIfam" id="TIGR01927">
    <property type="entry name" value="menC_gam_Gplu"/>
    <property type="match status" value="1"/>
</dbReference>
<dbReference type="Pfam" id="PF13378">
    <property type="entry name" value="MR_MLE_C"/>
    <property type="match status" value="1"/>
</dbReference>
<dbReference type="SUPFAM" id="SSF54826">
    <property type="entry name" value="Enolase N-terminal domain-like"/>
    <property type="match status" value="1"/>
</dbReference>
<dbReference type="AlphaFoldDB" id="A0A2P7MTD1"/>
<dbReference type="InterPro" id="IPR036849">
    <property type="entry name" value="Enolase-like_C_sf"/>
</dbReference>
<keyword evidence="5" id="KW-1185">Reference proteome</keyword>
<dbReference type="GO" id="GO:0043748">
    <property type="term" value="F:O-succinylbenzoate synthase activity"/>
    <property type="evidence" value="ECO:0007669"/>
    <property type="project" value="UniProtKB-EC"/>
</dbReference>
<dbReference type="SFLD" id="SFLDS00001">
    <property type="entry name" value="Enolase"/>
    <property type="match status" value="1"/>
</dbReference>
<evidence type="ECO:0000313" key="4">
    <source>
        <dbReference type="EMBL" id="PSJ04446.1"/>
    </source>
</evidence>
<evidence type="ECO:0000256" key="1">
    <source>
        <dbReference type="ARBA" id="ARBA00022723"/>
    </source>
</evidence>
<dbReference type="GO" id="GO:0046872">
    <property type="term" value="F:metal ion binding"/>
    <property type="evidence" value="ECO:0007669"/>
    <property type="project" value="UniProtKB-KW"/>
</dbReference>
<dbReference type="SFLD" id="SFLDG00180">
    <property type="entry name" value="muconate_cycloisomerase"/>
    <property type="match status" value="1"/>
</dbReference>
<dbReference type="InterPro" id="IPR013342">
    <property type="entry name" value="Mandelate_racemase_C"/>
</dbReference>
<organism evidence="4 5">
    <name type="scientific">Cyanobium usitatum str. Tous</name>
    <dbReference type="NCBI Taxonomy" id="2116684"/>
    <lineage>
        <taxon>Bacteria</taxon>
        <taxon>Bacillati</taxon>
        <taxon>Cyanobacteriota</taxon>
        <taxon>Cyanophyceae</taxon>
        <taxon>Synechococcales</taxon>
        <taxon>Prochlorococcaceae</taxon>
        <taxon>Cyanobium</taxon>
    </lineage>
</organism>
<dbReference type="SUPFAM" id="SSF51604">
    <property type="entry name" value="Enolase C-terminal domain-like"/>
    <property type="match status" value="1"/>
</dbReference>
<evidence type="ECO:0000256" key="2">
    <source>
        <dbReference type="NCBIfam" id="TIGR01927"/>
    </source>
</evidence>
<accession>A0A2P7MTD1</accession>
<dbReference type="SMART" id="SM00922">
    <property type="entry name" value="MR_MLE"/>
    <property type="match status" value="1"/>
</dbReference>
<dbReference type="GO" id="GO:0009234">
    <property type="term" value="P:menaquinone biosynthetic process"/>
    <property type="evidence" value="ECO:0007669"/>
    <property type="project" value="UniProtKB-UniRule"/>
</dbReference>
<comment type="caution">
    <text evidence="4">The sequence shown here is derived from an EMBL/GenBank/DDBJ whole genome shotgun (WGS) entry which is preliminary data.</text>
</comment>
<dbReference type="OrthoDB" id="9802699at2"/>
<dbReference type="PANTHER" id="PTHR48073:SF2">
    <property type="entry name" value="O-SUCCINYLBENZOATE SYNTHASE"/>
    <property type="match status" value="1"/>
</dbReference>
<dbReference type="InterPro" id="IPR029065">
    <property type="entry name" value="Enolase_C-like"/>
</dbReference>
<dbReference type="SFLD" id="SFLDF00009">
    <property type="entry name" value="o-succinylbenzoate_synthase"/>
    <property type="match status" value="1"/>
</dbReference>
<dbReference type="Gene3D" id="3.30.390.10">
    <property type="entry name" value="Enolase-like, N-terminal domain"/>
    <property type="match status" value="1"/>
</dbReference>
<dbReference type="RefSeq" id="WP_106632699.1">
    <property type="nucleotide sequence ID" value="NZ_PXXO01000012.1"/>
</dbReference>
<reference evidence="4 5" key="1">
    <citation type="journal article" date="2018" name="Environ. Microbiol.">
        <title>Ecological and genomic features of two widespread freshwater picocyanobacteria.</title>
        <authorList>
            <person name="Cabello-Yeves P.J."/>
            <person name="Picazo A."/>
            <person name="Camacho A."/>
            <person name="Callieri C."/>
            <person name="Rosselli R."/>
            <person name="Roda-Garcia J.J."/>
            <person name="Coutinho F.H."/>
            <person name="Rodriguez-Valera F."/>
        </authorList>
    </citation>
    <scope>NUCLEOTIDE SEQUENCE [LARGE SCALE GENOMIC DNA]</scope>
    <source>
        <strain evidence="4 5">Tous</strain>
    </source>
</reference>
<dbReference type="PANTHER" id="PTHR48073">
    <property type="entry name" value="O-SUCCINYLBENZOATE SYNTHASE-RELATED"/>
    <property type="match status" value="1"/>
</dbReference>
<name>A0A2P7MTD1_9CYAN</name>
<dbReference type="InterPro" id="IPR029017">
    <property type="entry name" value="Enolase-like_N"/>
</dbReference>
<sequence>MSQGGLLQLQWRPFGFALPQPLVTAAGSVQQRCGWLLRLQSPQGDLGWGEAAPLDGQLEPLAAAFAALDASYGTAELERLLQAGQLPPTLAFALGAALAELAGLPQRRWLPPPPAARLLPAGPAAIEVLEQLGPEMGPAPVFKWKVAVCADGLERELLEQLLQRLPATARLRLDANGGWSRATASAWAGRLAGEPRLQWLEQPLAPADQAGLEALASQVPVALDESLQCDPGLRSSWPGWQVRRPSQEGDPRVLLAALERGRPRLMLSTAFETGIGRRWLEHLAALQAEGPTPAAPGLAPGWQAPGALASADPAAVWAAAAQISRDQQP</sequence>
<keyword evidence="1" id="KW-0479">Metal-binding</keyword>
<evidence type="ECO:0000259" key="3">
    <source>
        <dbReference type="SMART" id="SM00922"/>
    </source>
</evidence>
<proteinExistence type="predicted"/>
<dbReference type="EMBL" id="PXXO01000012">
    <property type="protein sequence ID" value="PSJ04446.1"/>
    <property type="molecule type" value="Genomic_DNA"/>
</dbReference>
<evidence type="ECO:0000313" key="5">
    <source>
        <dbReference type="Proteomes" id="UP000243002"/>
    </source>
</evidence>
<dbReference type="EC" id="4.2.1.113" evidence="2"/>
<gene>
    <name evidence="4" type="primary">menC</name>
    <name evidence="4" type="ORF">C7K55_10615</name>
</gene>